<dbReference type="GO" id="GO:0003677">
    <property type="term" value="F:DNA binding"/>
    <property type="evidence" value="ECO:0007669"/>
    <property type="project" value="UniProtKB-KW"/>
</dbReference>
<dbReference type="InterPro" id="IPR000792">
    <property type="entry name" value="Tscrpt_reg_LuxR_C"/>
</dbReference>
<name>A0ABU0V023_ACIBI</name>
<dbReference type="SUPFAM" id="SSF46894">
    <property type="entry name" value="C-terminal effector domain of the bipartite response regulators"/>
    <property type="match status" value="1"/>
</dbReference>
<proteinExistence type="predicted"/>
<dbReference type="PRINTS" id="PR00038">
    <property type="entry name" value="HTHLUXR"/>
</dbReference>
<feature type="domain" description="HTH luxR-type" evidence="1">
    <location>
        <begin position="329"/>
        <end position="386"/>
    </location>
</feature>
<dbReference type="RefSeq" id="WP_307004709.1">
    <property type="nucleotide sequence ID" value="NZ_JAUTBK010000002.1"/>
</dbReference>
<organism evidence="2 3">
    <name type="scientific">Acinetobacter baylyi</name>
    <dbReference type="NCBI Taxonomy" id="202950"/>
    <lineage>
        <taxon>Bacteria</taxon>
        <taxon>Pseudomonadati</taxon>
        <taxon>Pseudomonadota</taxon>
        <taxon>Gammaproteobacteria</taxon>
        <taxon>Moraxellales</taxon>
        <taxon>Moraxellaceae</taxon>
        <taxon>Acinetobacter</taxon>
    </lineage>
</organism>
<keyword evidence="3" id="KW-1185">Reference proteome</keyword>
<dbReference type="InterPro" id="IPR036388">
    <property type="entry name" value="WH-like_DNA-bd_sf"/>
</dbReference>
<protein>
    <submittedName>
        <fullName evidence="2">DNA-binding CsgD family transcriptional regulator</fullName>
    </submittedName>
</protein>
<sequence length="393" mass="46685">MNLTTRDYDELVELIYQIPLSQDNWFSFAKKLLTILQASYVHIQAIDFSQQVLSFSNGVGILPLDTYAKAELDYLRYPTEADPRWGKFLDPERRGWYQCHTHVSENFVEESDLYQKILLPYDLRYVATHELIWDEKLCVFWSVSTSQQRQPLHQKELAFLDQLIPHLKRIVMAQRHLYEFSLDNIVGYNLIDKLVQPIMLLNLSGQVVHNNPVMLDFLKENECVQIVDQRLILPEHDQIQFLEKLYQIEEAFRYQQAQLQRYKDIKFSIKGTQSRLSCTINLLASEKEMSFFGIRPLVMLSFDEVQVRSTNDQDIQKKYYLNHNYLKKIYHLTKRELELCDLFVKGMNLEQLAQHMNLTRSSVRTYLRNIFVKMQCNSQVELMQLLMQMSRSD</sequence>
<dbReference type="SMART" id="SM00421">
    <property type="entry name" value="HTH_LUXR"/>
    <property type="match status" value="1"/>
</dbReference>
<gene>
    <name evidence="2" type="ORF">QE380_003070</name>
</gene>
<dbReference type="Proteomes" id="UP001233360">
    <property type="component" value="Unassembled WGS sequence"/>
</dbReference>
<accession>A0ABU0V023</accession>
<evidence type="ECO:0000259" key="1">
    <source>
        <dbReference type="SMART" id="SM00421"/>
    </source>
</evidence>
<evidence type="ECO:0000313" key="2">
    <source>
        <dbReference type="EMBL" id="MDQ1210147.1"/>
    </source>
</evidence>
<dbReference type="Gene3D" id="1.10.10.10">
    <property type="entry name" value="Winged helix-like DNA-binding domain superfamily/Winged helix DNA-binding domain"/>
    <property type="match status" value="1"/>
</dbReference>
<dbReference type="Pfam" id="PF00196">
    <property type="entry name" value="GerE"/>
    <property type="match status" value="1"/>
</dbReference>
<dbReference type="InterPro" id="IPR016032">
    <property type="entry name" value="Sig_transdc_resp-reg_C-effctor"/>
</dbReference>
<reference evidence="2 3" key="1">
    <citation type="submission" date="2023-07" db="EMBL/GenBank/DDBJ databases">
        <title>Functional and genomic diversity of the sorghum phyllosphere microbiome.</title>
        <authorList>
            <person name="Shade A."/>
        </authorList>
    </citation>
    <scope>NUCLEOTIDE SEQUENCE [LARGE SCALE GENOMIC DNA]</scope>
    <source>
        <strain evidence="2 3">SORGH_AS_0887</strain>
    </source>
</reference>
<evidence type="ECO:0000313" key="3">
    <source>
        <dbReference type="Proteomes" id="UP001233360"/>
    </source>
</evidence>
<keyword evidence="2" id="KW-0238">DNA-binding</keyword>
<dbReference type="EMBL" id="JAUTBK010000002">
    <property type="protein sequence ID" value="MDQ1210147.1"/>
    <property type="molecule type" value="Genomic_DNA"/>
</dbReference>
<comment type="caution">
    <text evidence="2">The sequence shown here is derived from an EMBL/GenBank/DDBJ whole genome shotgun (WGS) entry which is preliminary data.</text>
</comment>